<dbReference type="Pfam" id="PF00668">
    <property type="entry name" value="Condensation"/>
    <property type="match status" value="1"/>
</dbReference>
<feature type="domain" description="Condensation" evidence="1">
    <location>
        <begin position="37"/>
        <end position="438"/>
    </location>
</feature>
<dbReference type="InterPro" id="IPR023213">
    <property type="entry name" value="CAT-like_dom_sf"/>
</dbReference>
<dbReference type="AlphaFoldDB" id="A0A0E3M0J7"/>
<dbReference type="CDD" id="cd19531">
    <property type="entry name" value="LCL_NRPS-like"/>
    <property type="match status" value="1"/>
</dbReference>
<evidence type="ECO:0000313" key="2">
    <source>
        <dbReference type="EMBL" id="AKA59486.1"/>
    </source>
</evidence>
<reference evidence="2" key="1">
    <citation type="journal article" date="2015" name="Proc. Natl. Acad. Sci. U.S.A.">
        <title>Multiplexed metagenome mining using short DNA sequence tags facilitates targeted discovery of epoxyketone proteasome inhibitors.</title>
        <authorList>
            <person name="Owen J.G."/>
            <person name="Charlop-Powers Z."/>
            <person name="Smith A.G."/>
            <person name="Ternei M.A."/>
            <person name="Calle P.Y."/>
            <person name="Reddy B.V."/>
            <person name="Montiel D."/>
            <person name="Brady S.F."/>
        </authorList>
    </citation>
    <scope>NUCLEOTIDE SEQUENCE</scope>
</reference>
<dbReference type="Gene3D" id="3.30.559.10">
    <property type="entry name" value="Chloramphenicol acetyltransferase-like domain"/>
    <property type="match status" value="1"/>
</dbReference>
<dbReference type="GO" id="GO:0003824">
    <property type="term" value="F:catalytic activity"/>
    <property type="evidence" value="ECO:0007669"/>
    <property type="project" value="InterPro"/>
</dbReference>
<organism evidence="2">
    <name type="scientific">uncultured bacterium AZ_379</name>
    <dbReference type="NCBI Taxonomy" id="1630015"/>
    <lineage>
        <taxon>Bacteria</taxon>
        <taxon>environmental samples</taxon>
    </lineage>
</organism>
<dbReference type="Gene3D" id="3.30.559.30">
    <property type="entry name" value="Nonribosomal peptide synthetase, condensation domain"/>
    <property type="match status" value="1"/>
</dbReference>
<accession>A0A0E3M0J7</accession>
<dbReference type="InterPro" id="IPR001242">
    <property type="entry name" value="Condensation_dom"/>
</dbReference>
<dbReference type="SUPFAM" id="SSF52777">
    <property type="entry name" value="CoA-dependent acyltransferases"/>
    <property type="match status" value="2"/>
</dbReference>
<dbReference type="PANTHER" id="PTHR45398">
    <property type="match status" value="1"/>
</dbReference>
<dbReference type="EMBL" id="KP830096">
    <property type="protein sequence ID" value="AKA59486.1"/>
    <property type="molecule type" value="Genomic_DNA"/>
</dbReference>
<sequence>MNDSGGGSGLSFAEELLWSADSDAAVTTPFLNCPSSLSTVFYLKGALNRSALEASLSEIVRRHSVLRSRFVGIGDIPTRFCDPAAPVPIGDVNLGASQRPPLECAHPVLAREVQQPFELARGPLVRALLVKLPGNEHAFAVTVHHIVFDAWSKRIFALELQELYQRYVRDGRCILPPLSMTYSDYVSCQRDQLSSERTRQQIDYWARQLADMPRLSLPSDTAPVNATSNRTGTCSFDVAGSDNARLRKMARECRVTTATLIFAILKTFLWRLIGSDDVAVGVPVSDRRRPEFEHLIGLFANVVVVRTQFRAASTFRDCVAAVRASFAEALLNQDVPYGYLVSLLGITQPVYRVFFNFVSDIDCSLTIPGLQAEPLTLVAPQRSTVDFGLDVRDRADALEFRCVYRADLFSSTRMQECARQFQTFVATVLERPDQSIRNHAIEYLPPAHTSAD</sequence>
<dbReference type="PANTHER" id="PTHR45398:SF1">
    <property type="entry name" value="ENZYME, PUTATIVE (JCVI)-RELATED"/>
    <property type="match status" value="1"/>
</dbReference>
<proteinExistence type="predicted"/>
<name>A0A0E3M0J7_9BACT</name>
<protein>
    <submittedName>
        <fullName evidence="2">Non-ribosomal peptide synthetase</fullName>
    </submittedName>
</protein>
<evidence type="ECO:0000259" key="1">
    <source>
        <dbReference type="Pfam" id="PF00668"/>
    </source>
</evidence>